<dbReference type="SUPFAM" id="SSF51197">
    <property type="entry name" value="Clavaminate synthase-like"/>
    <property type="match status" value="1"/>
</dbReference>
<keyword evidence="4" id="KW-0560">Oxidoreductase</keyword>
<dbReference type="InterPro" id="IPR037151">
    <property type="entry name" value="AlkB-like_sf"/>
</dbReference>
<evidence type="ECO:0000256" key="4">
    <source>
        <dbReference type="ARBA" id="ARBA00023002"/>
    </source>
</evidence>
<reference evidence="8 9" key="1">
    <citation type="submission" date="2018-07" db="EMBL/GenBank/DDBJ databases">
        <title>The complete nuclear genome of the prasinophyte Chloropicon primus (CCMP1205).</title>
        <authorList>
            <person name="Pombert J.-F."/>
            <person name="Otis C."/>
            <person name="Turmel M."/>
            <person name="Lemieux C."/>
        </authorList>
    </citation>
    <scope>NUCLEOTIDE SEQUENCE [LARGE SCALE GENOMIC DNA]</scope>
    <source>
        <strain evidence="8 9">CCMP1205</strain>
    </source>
</reference>
<dbReference type="GO" id="GO:0006397">
    <property type="term" value="P:mRNA processing"/>
    <property type="evidence" value="ECO:0007669"/>
    <property type="project" value="InterPro"/>
</dbReference>
<dbReference type="Gene3D" id="2.60.120.590">
    <property type="entry name" value="Alpha-ketoglutarate-dependent dioxygenase AlkB-like"/>
    <property type="match status" value="1"/>
</dbReference>
<feature type="region of interest" description="Disordered" evidence="7">
    <location>
        <begin position="87"/>
        <end position="159"/>
    </location>
</feature>
<evidence type="ECO:0000256" key="6">
    <source>
        <dbReference type="SAM" id="Coils"/>
    </source>
</evidence>
<dbReference type="InterPro" id="IPR032860">
    <property type="entry name" value="ALKBH5"/>
</dbReference>
<dbReference type="GO" id="GO:0035515">
    <property type="term" value="F:oxidative RNA demethylase activity"/>
    <property type="evidence" value="ECO:0007669"/>
    <property type="project" value="InterPro"/>
</dbReference>
<dbReference type="Proteomes" id="UP000316726">
    <property type="component" value="Chromosome 17"/>
</dbReference>
<keyword evidence="9" id="KW-1185">Reference proteome</keyword>
<evidence type="ECO:0000256" key="7">
    <source>
        <dbReference type="SAM" id="MobiDB-lite"/>
    </source>
</evidence>
<keyword evidence="5" id="KW-0408">Iron</keyword>
<dbReference type="EMBL" id="CP031050">
    <property type="protein sequence ID" value="QDZ25525.1"/>
    <property type="molecule type" value="Genomic_DNA"/>
</dbReference>
<evidence type="ECO:0000256" key="5">
    <source>
        <dbReference type="ARBA" id="ARBA00023004"/>
    </source>
</evidence>
<comment type="similarity">
    <text evidence="1">Belongs to the alkB family.</text>
</comment>
<dbReference type="PANTHER" id="PTHR32074">
    <property type="entry name" value="RNA DEMETHYLASE ALKBH5"/>
    <property type="match status" value="1"/>
</dbReference>
<protein>
    <submittedName>
        <fullName evidence="8">Uncharacterized protein</fullName>
    </submittedName>
</protein>
<dbReference type="GO" id="GO:0006406">
    <property type="term" value="P:mRNA export from nucleus"/>
    <property type="evidence" value="ECO:0007669"/>
    <property type="project" value="TreeGrafter"/>
</dbReference>
<name>A0A5B8N0T5_9CHLO</name>
<organism evidence="8 9">
    <name type="scientific">Chloropicon primus</name>
    <dbReference type="NCBI Taxonomy" id="1764295"/>
    <lineage>
        <taxon>Eukaryota</taxon>
        <taxon>Viridiplantae</taxon>
        <taxon>Chlorophyta</taxon>
        <taxon>Chloropicophyceae</taxon>
        <taxon>Chloropicales</taxon>
        <taxon>Chloropicaceae</taxon>
        <taxon>Chloropicon</taxon>
    </lineage>
</organism>
<dbReference type="GO" id="GO:0046872">
    <property type="term" value="F:metal ion binding"/>
    <property type="evidence" value="ECO:0007669"/>
    <property type="project" value="UniProtKB-KW"/>
</dbReference>
<keyword evidence="6" id="KW-0175">Coiled coil</keyword>
<keyword evidence="2" id="KW-0479">Metal-binding</keyword>
<dbReference type="AlphaFoldDB" id="A0A5B8N0T5"/>
<feature type="compositionally biased region" description="Basic and acidic residues" evidence="7">
    <location>
        <begin position="87"/>
        <end position="98"/>
    </location>
</feature>
<dbReference type="GO" id="GO:0005634">
    <property type="term" value="C:nucleus"/>
    <property type="evidence" value="ECO:0007669"/>
    <property type="project" value="TreeGrafter"/>
</dbReference>
<evidence type="ECO:0000313" key="9">
    <source>
        <dbReference type="Proteomes" id="UP000316726"/>
    </source>
</evidence>
<gene>
    <name evidence="8" type="ORF">A3770_17p80430</name>
</gene>
<dbReference type="STRING" id="1764295.A0A5B8N0T5"/>
<proteinExistence type="inferred from homology"/>
<evidence type="ECO:0000256" key="1">
    <source>
        <dbReference type="ARBA" id="ARBA00007879"/>
    </source>
</evidence>
<dbReference type="OrthoDB" id="271595at2759"/>
<feature type="region of interest" description="Disordered" evidence="7">
    <location>
        <begin position="51"/>
        <end position="70"/>
    </location>
</feature>
<keyword evidence="3" id="KW-0223">Dioxygenase</keyword>
<evidence type="ECO:0000313" key="8">
    <source>
        <dbReference type="EMBL" id="QDZ25525.1"/>
    </source>
</evidence>
<sequence length="971" mass="110304">MVGLVNPLESEKENGRSAKLQKGDRIKVFHPVSGRWKKVVVKQVRVRRSRVQVCSDEDAPSSSSSSPEDSLEWLDYSQVRYKRTRECRGASRRIEEKKKKATAGGKPEQADRVKQLVGGRRAGKAERIARRPRRRLDFDQSEFSEQQNGPKAESKQGRVAESLEDKFGFPCETQAVPNFTLKLMLAELIDLKGRTTNVACMKESESKQVGVPFRPLPHVMYKMDYIHAENPVSQRTSCCIQHGIFPTRACVMSDSEQDDYRKYLLRPAERVAGVRACGGAHFIEMRSFSDVKVYMKQNSSVILNYRYKDDVILEPCRTDRSIRKSDVQIVLNLKRNLNCSVELNRLASSLDQNLKLPSLGLRLDLFISPELKSRLTTPEVSSLVAVIAGVEKHLTELIVQWNADVFVNYLDALEARAAEQADCGNAPPSSVALGEKTDTGIRFKAFLERVDVLGRRFCNIDSRSILSRLKNDVSIIKLLQRFSFQSTLLYSSILVLMRVDTALAGKDSNCLLKQVHILCRNDCRDSFRYEMIAKETICKSSEGHGYLKTEFFFPKDFIPDNYKDVVLPCDYDDAQKRYPAGVTTYTGLFSDEELENVEKRVLDIEASLEGRLLPESCYDRSQYHSSIRRTKLFFGARYLWTKEQTAGFESSRAGGIRLNVPRVPKWVRDCVEEPLVQSDILPKDFINSSAINIYHDGSEGIQSHYDDDSRFARPIVSLRTFSDSRLSFGTKFFGYVNGSFFVPMPRGCITVMEEKGYAANGIKHSVRAVDMTGKSVAIILRHVHHSCMVEAKKIFLEESRAWFEGLSLEHRERVVLDEDTKKARAQCGHVVNNILRQVQQQLKEERKEEAKQEKRVIGECKKVVSDLLSQVQNNLRAERKLAAAREAEERKVRAECAQAVKVILQGVRQHFQVERQMNTIVRGLVTAAVKQVKEKEKVRKIVEAITKSVSSGKAYKFFAPRKPSASKKTSQ</sequence>
<evidence type="ECO:0000256" key="3">
    <source>
        <dbReference type="ARBA" id="ARBA00022964"/>
    </source>
</evidence>
<feature type="coiled-coil region" evidence="6">
    <location>
        <begin position="832"/>
        <end position="897"/>
    </location>
</feature>
<evidence type="ECO:0000256" key="2">
    <source>
        <dbReference type="ARBA" id="ARBA00022723"/>
    </source>
</evidence>
<accession>A0A5B8N0T5</accession>
<dbReference type="PANTHER" id="PTHR32074:SF2">
    <property type="entry name" value="RNA DEMETHYLASE ALKBH5"/>
    <property type="match status" value="1"/>
</dbReference>